<protein>
    <recommendedName>
        <fullName evidence="6">tRNA1(Val) (adenine(37)-N6)-methyltransferase</fullName>
        <ecNumber evidence="6">2.1.1.223</ecNumber>
    </recommendedName>
    <alternativeName>
        <fullName evidence="6">tRNA m6A37 methyltransferase</fullName>
    </alternativeName>
</protein>
<dbReference type="GO" id="GO:0005737">
    <property type="term" value="C:cytoplasm"/>
    <property type="evidence" value="ECO:0007669"/>
    <property type="project" value="UniProtKB-SubCell"/>
</dbReference>
<name>A0A9D2GQ31_9BACT</name>
<evidence type="ECO:0000259" key="7">
    <source>
        <dbReference type="Pfam" id="PF05175"/>
    </source>
</evidence>
<comment type="caution">
    <text evidence="8">The sequence shown here is derived from an EMBL/GenBank/DDBJ whole genome shotgun (WGS) entry which is preliminary data.</text>
</comment>
<reference evidence="8" key="1">
    <citation type="journal article" date="2021" name="PeerJ">
        <title>Extensive microbial diversity within the chicken gut microbiome revealed by metagenomics and culture.</title>
        <authorList>
            <person name="Gilroy R."/>
            <person name="Ravi A."/>
            <person name="Getino M."/>
            <person name="Pursley I."/>
            <person name="Horton D.L."/>
            <person name="Alikhan N.F."/>
            <person name="Baker D."/>
            <person name="Gharbi K."/>
            <person name="Hall N."/>
            <person name="Watson M."/>
            <person name="Adriaenssens E.M."/>
            <person name="Foster-Nyarko E."/>
            <person name="Jarju S."/>
            <person name="Secka A."/>
            <person name="Antonio M."/>
            <person name="Oren A."/>
            <person name="Chaudhuri R.R."/>
            <person name="La Ragione R."/>
            <person name="Hildebrand F."/>
            <person name="Pallen M.J."/>
        </authorList>
    </citation>
    <scope>NUCLEOTIDE SEQUENCE</scope>
    <source>
        <strain evidence="8">Gambia16-554</strain>
    </source>
</reference>
<dbReference type="GO" id="GO:0032259">
    <property type="term" value="P:methylation"/>
    <property type="evidence" value="ECO:0007669"/>
    <property type="project" value="UniProtKB-KW"/>
</dbReference>
<dbReference type="CDD" id="cd02440">
    <property type="entry name" value="AdoMet_MTases"/>
    <property type="match status" value="1"/>
</dbReference>
<evidence type="ECO:0000256" key="2">
    <source>
        <dbReference type="ARBA" id="ARBA00022603"/>
    </source>
</evidence>
<reference evidence="8" key="2">
    <citation type="submission" date="2021-04" db="EMBL/GenBank/DDBJ databases">
        <authorList>
            <person name="Gilroy R."/>
        </authorList>
    </citation>
    <scope>NUCLEOTIDE SEQUENCE</scope>
    <source>
        <strain evidence="8">Gambia16-554</strain>
    </source>
</reference>
<keyword evidence="4 6" id="KW-0949">S-adenosyl-L-methionine</keyword>
<keyword evidence="2 6" id="KW-0489">Methyltransferase</keyword>
<comment type="similarity">
    <text evidence="6">Belongs to the methyltransferase superfamily. tRNA (adenine-N(6)-)-methyltransferase family.</text>
</comment>
<dbReference type="GO" id="GO:0008033">
    <property type="term" value="P:tRNA processing"/>
    <property type="evidence" value="ECO:0007669"/>
    <property type="project" value="UniProtKB-UniRule"/>
</dbReference>
<comment type="catalytic activity">
    <reaction evidence="6">
        <text>adenosine(37) in tRNA1(Val) + S-adenosyl-L-methionine = N(6)-methyladenosine(37) in tRNA1(Val) + S-adenosyl-L-homocysteine + H(+)</text>
        <dbReference type="Rhea" id="RHEA:43160"/>
        <dbReference type="Rhea" id="RHEA-COMP:10369"/>
        <dbReference type="Rhea" id="RHEA-COMP:10370"/>
        <dbReference type="ChEBI" id="CHEBI:15378"/>
        <dbReference type="ChEBI" id="CHEBI:57856"/>
        <dbReference type="ChEBI" id="CHEBI:59789"/>
        <dbReference type="ChEBI" id="CHEBI:74411"/>
        <dbReference type="ChEBI" id="CHEBI:74449"/>
        <dbReference type="EC" id="2.1.1.223"/>
    </reaction>
</comment>
<comment type="subcellular location">
    <subcellularLocation>
        <location evidence="6">Cytoplasm</location>
    </subcellularLocation>
</comment>
<keyword evidence="5 6" id="KW-0819">tRNA processing</keyword>
<dbReference type="SUPFAM" id="SSF53335">
    <property type="entry name" value="S-adenosyl-L-methionine-dependent methyltransferases"/>
    <property type="match status" value="1"/>
</dbReference>
<dbReference type="InterPro" id="IPR007848">
    <property type="entry name" value="Small_mtfrase_dom"/>
</dbReference>
<dbReference type="PANTHER" id="PTHR47739:SF1">
    <property type="entry name" value="TRNA1(VAL) (ADENINE(37)-N6)-METHYLTRANSFERASE"/>
    <property type="match status" value="1"/>
</dbReference>
<accession>A0A9D2GQ31</accession>
<keyword evidence="1 6" id="KW-0963">Cytoplasm</keyword>
<dbReference type="Pfam" id="PF05175">
    <property type="entry name" value="MTS"/>
    <property type="match status" value="1"/>
</dbReference>
<dbReference type="GO" id="GO:0016430">
    <property type="term" value="F:tRNA (adenine-N6)-methyltransferase activity"/>
    <property type="evidence" value="ECO:0007669"/>
    <property type="project" value="UniProtKB-UniRule"/>
</dbReference>
<evidence type="ECO:0000313" key="9">
    <source>
        <dbReference type="Proteomes" id="UP000824115"/>
    </source>
</evidence>
<dbReference type="Gene3D" id="3.40.50.150">
    <property type="entry name" value="Vaccinia Virus protein VP39"/>
    <property type="match status" value="1"/>
</dbReference>
<dbReference type="HAMAP" id="MF_01872">
    <property type="entry name" value="tRNA_methyltr_YfiC"/>
    <property type="match status" value="1"/>
</dbReference>
<dbReference type="InterPro" id="IPR002052">
    <property type="entry name" value="DNA_methylase_N6_adenine_CS"/>
</dbReference>
<dbReference type="PANTHER" id="PTHR47739">
    <property type="entry name" value="TRNA1(VAL) (ADENINE(37)-N6)-METHYLTRANSFERASE"/>
    <property type="match status" value="1"/>
</dbReference>
<proteinExistence type="inferred from homology"/>
<dbReference type="InterPro" id="IPR029063">
    <property type="entry name" value="SAM-dependent_MTases_sf"/>
</dbReference>
<comment type="function">
    <text evidence="6">Specifically methylates the adenine in position 37 of tRNA(1)(Val) (anticodon cmo5UAC).</text>
</comment>
<feature type="domain" description="Methyltransferase small" evidence="7">
    <location>
        <begin position="38"/>
        <end position="124"/>
    </location>
</feature>
<dbReference type="PROSITE" id="PS00092">
    <property type="entry name" value="N6_MTASE"/>
    <property type="match status" value="1"/>
</dbReference>
<dbReference type="GO" id="GO:0003676">
    <property type="term" value="F:nucleic acid binding"/>
    <property type="evidence" value="ECO:0007669"/>
    <property type="project" value="InterPro"/>
</dbReference>
<evidence type="ECO:0000256" key="1">
    <source>
        <dbReference type="ARBA" id="ARBA00022490"/>
    </source>
</evidence>
<evidence type="ECO:0000313" key="8">
    <source>
        <dbReference type="EMBL" id="HIZ86112.1"/>
    </source>
</evidence>
<dbReference type="EC" id="2.1.1.223" evidence="6"/>
<evidence type="ECO:0000256" key="4">
    <source>
        <dbReference type="ARBA" id="ARBA00022691"/>
    </source>
</evidence>
<dbReference type="InterPro" id="IPR050210">
    <property type="entry name" value="tRNA_Adenine-N(6)_MTase"/>
</dbReference>
<dbReference type="InterPro" id="IPR022882">
    <property type="entry name" value="tRNA_adenine-N6_MeTrfase"/>
</dbReference>
<keyword evidence="3 6" id="KW-0808">Transferase</keyword>
<evidence type="ECO:0000256" key="3">
    <source>
        <dbReference type="ARBA" id="ARBA00022679"/>
    </source>
</evidence>
<dbReference type="Proteomes" id="UP000824115">
    <property type="component" value="Unassembled WGS sequence"/>
</dbReference>
<evidence type="ECO:0000256" key="6">
    <source>
        <dbReference type="HAMAP-Rule" id="MF_01872"/>
    </source>
</evidence>
<evidence type="ECO:0000256" key="5">
    <source>
        <dbReference type="ARBA" id="ARBA00022694"/>
    </source>
</evidence>
<dbReference type="EMBL" id="DXAW01000110">
    <property type="protein sequence ID" value="HIZ86112.1"/>
    <property type="molecule type" value="Genomic_DNA"/>
</dbReference>
<gene>
    <name evidence="8" type="ORF">IAC04_06450</name>
</gene>
<organism evidence="8 9">
    <name type="scientific">Candidatus Coprenecus stercoravium</name>
    <dbReference type="NCBI Taxonomy" id="2840735"/>
    <lineage>
        <taxon>Bacteria</taxon>
        <taxon>Pseudomonadati</taxon>
        <taxon>Bacteroidota</taxon>
        <taxon>Bacteroidia</taxon>
        <taxon>Bacteroidales</taxon>
        <taxon>Rikenellaceae</taxon>
        <taxon>Rikenellaceae incertae sedis</taxon>
        <taxon>Candidatus Coprenecus</taxon>
    </lineage>
</organism>
<dbReference type="AlphaFoldDB" id="A0A9D2GQ31"/>
<sequence>MGSPDFRFRQFTVRHDRCAMKVGTDGVLLGAWAGHGSPGTILDIGTGSGLIALMLAQRFPEARITAIDCDADAAGQARDNFHASLWNDRLTAVHESLQEFSAHTAGRTGFDLIVSNPPFYDNTLTNPDSRRCTARHTGGLRHDELLPLSAGLLSDSGVFSLIIPSESEKSILRLADRCSLHPLRITKVYSKPGSKVRRVLATFGKSPVSAPEEDILVLMDEDGHRSAEHSALTAGFYL</sequence>